<name>A0A366EQT1_9HYPH</name>
<feature type="domain" description="GIY-YIG" evidence="1">
    <location>
        <begin position="17"/>
        <end position="108"/>
    </location>
</feature>
<dbReference type="PROSITE" id="PS50164">
    <property type="entry name" value="GIY_YIG"/>
    <property type="match status" value="1"/>
</dbReference>
<gene>
    <name evidence="2" type="ORF">DFR50_14112</name>
</gene>
<dbReference type="EMBL" id="QNRK01000041">
    <property type="protein sequence ID" value="RBP04040.1"/>
    <property type="molecule type" value="Genomic_DNA"/>
</dbReference>
<dbReference type="CDD" id="cd00719">
    <property type="entry name" value="GIY-YIG_SF"/>
    <property type="match status" value="1"/>
</dbReference>
<comment type="caution">
    <text evidence="2">The sequence shown here is derived from an EMBL/GenBank/DDBJ whole genome shotgun (WGS) entry which is preliminary data.</text>
</comment>
<protein>
    <recommendedName>
        <fullName evidence="1">GIY-YIG domain-containing protein</fullName>
    </recommendedName>
</protein>
<sequence>MAIDLAFRRRAVRKLTNAIGCYVLCDLDQVPLYVGQSVDGIRARVNRHLTSARSDIIANRQVDVWEIAWVWTYPLTRKEDISPLEEALFHEFHLKSALMNGKVPKHAPHPIAVPAAAQRIQVMADEEIREKKDPALRLPRQAEHYSQIVGHFLAVKNSKEIALAIGAHFQRLQKYHRELLGLAENIEGDAGDE</sequence>
<dbReference type="Proteomes" id="UP000253529">
    <property type="component" value="Unassembled WGS sequence"/>
</dbReference>
<evidence type="ECO:0000313" key="3">
    <source>
        <dbReference type="Proteomes" id="UP000253529"/>
    </source>
</evidence>
<dbReference type="RefSeq" id="WP_113892324.1">
    <property type="nucleotide sequence ID" value="NZ_QNRK01000041.1"/>
</dbReference>
<evidence type="ECO:0000313" key="2">
    <source>
        <dbReference type="EMBL" id="RBP04040.1"/>
    </source>
</evidence>
<reference evidence="2 3" key="1">
    <citation type="submission" date="2018-06" db="EMBL/GenBank/DDBJ databases">
        <title>Genomic Encyclopedia of Type Strains, Phase IV (KMG-IV): sequencing the most valuable type-strain genomes for metagenomic binning, comparative biology and taxonomic classification.</title>
        <authorList>
            <person name="Goeker M."/>
        </authorList>
    </citation>
    <scope>NUCLEOTIDE SEQUENCE [LARGE SCALE GENOMIC DNA]</scope>
    <source>
        <strain evidence="2 3">DSM 24875</strain>
    </source>
</reference>
<dbReference type="AlphaFoldDB" id="A0A366EQT1"/>
<dbReference type="InterPro" id="IPR000305">
    <property type="entry name" value="GIY-YIG_endonuc"/>
</dbReference>
<evidence type="ECO:0000259" key="1">
    <source>
        <dbReference type="PROSITE" id="PS50164"/>
    </source>
</evidence>
<dbReference type="OrthoDB" id="9152702at2"/>
<organism evidence="2 3">
    <name type="scientific">Roseiarcus fermentans</name>
    <dbReference type="NCBI Taxonomy" id="1473586"/>
    <lineage>
        <taxon>Bacteria</taxon>
        <taxon>Pseudomonadati</taxon>
        <taxon>Pseudomonadota</taxon>
        <taxon>Alphaproteobacteria</taxon>
        <taxon>Hyphomicrobiales</taxon>
        <taxon>Roseiarcaceae</taxon>
        <taxon>Roseiarcus</taxon>
    </lineage>
</organism>
<dbReference type="Pfam" id="PF01541">
    <property type="entry name" value="GIY-YIG"/>
    <property type="match status" value="1"/>
</dbReference>
<accession>A0A366EQT1</accession>
<keyword evidence="3" id="KW-1185">Reference proteome</keyword>
<proteinExistence type="predicted"/>